<evidence type="ECO:0000256" key="4">
    <source>
        <dbReference type="ARBA" id="ARBA00022475"/>
    </source>
</evidence>
<dbReference type="OrthoDB" id="8820851at2"/>
<gene>
    <name evidence="10" type="primary">fliN</name>
    <name evidence="10" type="ORF">FAZ69_11000</name>
</gene>
<sequence>MRVDLPEQTPSEQDHDNPPAQRSLDLVSDVKVTLDIRLGSTEMTIKDLMALQNGAVVKLDRHIGESIDVQLNQRTIARAEIVAIDEQFGIRITEILADR</sequence>
<feature type="domain" description="Flagellar motor switch protein FliN-like C-terminal" evidence="9">
    <location>
        <begin position="26"/>
        <end position="96"/>
    </location>
</feature>
<dbReference type="GO" id="GO:0009425">
    <property type="term" value="C:bacterial-type flagellum basal body"/>
    <property type="evidence" value="ECO:0007669"/>
    <property type="project" value="InterPro"/>
</dbReference>
<dbReference type="GO" id="GO:0071973">
    <property type="term" value="P:bacterial-type flagellum-dependent cell motility"/>
    <property type="evidence" value="ECO:0007669"/>
    <property type="project" value="InterPro"/>
</dbReference>
<dbReference type="Gene3D" id="2.30.330.10">
    <property type="entry name" value="SpoA-like"/>
    <property type="match status" value="1"/>
</dbReference>
<evidence type="ECO:0000259" key="9">
    <source>
        <dbReference type="Pfam" id="PF01052"/>
    </source>
</evidence>
<dbReference type="Pfam" id="PF01052">
    <property type="entry name" value="FliMN_C"/>
    <property type="match status" value="1"/>
</dbReference>
<comment type="similarity">
    <text evidence="2">Belongs to the FliN/MopA/SpaO family.</text>
</comment>
<keyword evidence="5" id="KW-0145">Chemotaxis</keyword>
<accession>A0A4U1I8M1</accession>
<evidence type="ECO:0000256" key="6">
    <source>
        <dbReference type="ARBA" id="ARBA00022779"/>
    </source>
</evidence>
<dbReference type="EMBL" id="SWJE01000005">
    <property type="protein sequence ID" value="TKC89813.1"/>
    <property type="molecule type" value="Genomic_DNA"/>
</dbReference>
<keyword evidence="7" id="KW-0472">Membrane</keyword>
<dbReference type="InterPro" id="IPR051469">
    <property type="entry name" value="FliN/MopA/SpaO"/>
</dbReference>
<dbReference type="InterPro" id="IPR001172">
    <property type="entry name" value="FliN_T3SS_HrcQb"/>
</dbReference>
<dbReference type="AlphaFoldDB" id="A0A4U1I8M1"/>
<comment type="caution">
    <text evidence="10">The sequence shown here is derived from an EMBL/GenBank/DDBJ whole genome shotgun (WGS) entry which is preliminary data.</text>
</comment>
<evidence type="ECO:0000256" key="8">
    <source>
        <dbReference type="SAM" id="MobiDB-lite"/>
    </source>
</evidence>
<protein>
    <recommendedName>
        <fullName evidence="3">Flagellar motor switch protein FliN</fullName>
    </recommendedName>
</protein>
<dbReference type="InterPro" id="IPR036429">
    <property type="entry name" value="SpoA-like_sf"/>
</dbReference>
<dbReference type="InterPro" id="IPR012826">
    <property type="entry name" value="FliN"/>
</dbReference>
<dbReference type="Proteomes" id="UP000305539">
    <property type="component" value="Unassembled WGS sequence"/>
</dbReference>
<dbReference type="PRINTS" id="PR00956">
    <property type="entry name" value="FLGMOTORFLIN"/>
</dbReference>
<organism evidence="10 11">
    <name type="scientific">Trinickia terrae</name>
    <dbReference type="NCBI Taxonomy" id="2571161"/>
    <lineage>
        <taxon>Bacteria</taxon>
        <taxon>Pseudomonadati</taxon>
        <taxon>Pseudomonadota</taxon>
        <taxon>Betaproteobacteria</taxon>
        <taxon>Burkholderiales</taxon>
        <taxon>Burkholderiaceae</taxon>
        <taxon>Trinickia</taxon>
    </lineage>
</organism>
<keyword evidence="10" id="KW-0966">Cell projection</keyword>
<evidence type="ECO:0000313" key="11">
    <source>
        <dbReference type="Proteomes" id="UP000305539"/>
    </source>
</evidence>
<dbReference type="GO" id="GO:0006935">
    <property type="term" value="P:chemotaxis"/>
    <property type="evidence" value="ECO:0007669"/>
    <property type="project" value="UniProtKB-KW"/>
</dbReference>
<name>A0A4U1I8M1_9BURK</name>
<proteinExistence type="inferred from homology"/>
<keyword evidence="10" id="KW-0969">Cilium</keyword>
<feature type="region of interest" description="Disordered" evidence="8">
    <location>
        <begin position="1"/>
        <end position="24"/>
    </location>
</feature>
<dbReference type="NCBIfam" id="TIGR02480">
    <property type="entry name" value="fliN"/>
    <property type="match status" value="1"/>
</dbReference>
<keyword evidence="10" id="KW-0282">Flagellum</keyword>
<evidence type="ECO:0000313" key="10">
    <source>
        <dbReference type="EMBL" id="TKC89813.1"/>
    </source>
</evidence>
<dbReference type="InterPro" id="IPR001543">
    <property type="entry name" value="FliN-like_C"/>
</dbReference>
<dbReference type="PANTHER" id="PTHR43484:SF1">
    <property type="entry name" value="FLAGELLAR MOTOR SWITCH PROTEIN FLIN"/>
    <property type="match status" value="1"/>
</dbReference>
<keyword evidence="6" id="KW-0283">Flagellar rotation</keyword>
<keyword evidence="11" id="KW-1185">Reference proteome</keyword>
<dbReference type="GO" id="GO:0003774">
    <property type="term" value="F:cytoskeletal motor activity"/>
    <property type="evidence" value="ECO:0007669"/>
    <property type="project" value="InterPro"/>
</dbReference>
<evidence type="ECO:0000256" key="3">
    <source>
        <dbReference type="ARBA" id="ARBA00021897"/>
    </source>
</evidence>
<evidence type="ECO:0000256" key="7">
    <source>
        <dbReference type="ARBA" id="ARBA00023136"/>
    </source>
</evidence>
<keyword evidence="4" id="KW-1003">Cell membrane</keyword>
<dbReference type="PANTHER" id="PTHR43484">
    <property type="match status" value="1"/>
</dbReference>
<comment type="subcellular location">
    <subcellularLocation>
        <location evidence="1">Cell membrane</location>
        <topology evidence="1">Peripheral membrane protein</topology>
        <orientation evidence="1">Cytoplasmic side</orientation>
    </subcellularLocation>
</comment>
<evidence type="ECO:0000256" key="1">
    <source>
        <dbReference type="ARBA" id="ARBA00004413"/>
    </source>
</evidence>
<dbReference type="SUPFAM" id="SSF101801">
    <property type="entry name" value="Surface presentation of antigens (SPOA)"/>
    <property type="match status" value="1"/>
</dbReference>
<reference evidence="10 11" key="1">
    <citation type="submission" date="2019-04" db="EMBL/GenBank/DDBJ databases">
        <title>Trinickia sp. 7GSK02, isolated from subtropical forest soil.</title>
        <authorList>
            <person name="Gao Z.-H."/>
            <person name="Qiu L.-H."/>
        </authorList>
    </citation>
    <scope>NUCLEOTIDE SEQUENCE [LARGE SCALE GENOMIC DNA]</scope>
    <source>
        <strain evidence="10 11">7GSK02</strain>
    </source>
</reference>
<evidence type="ECO:0000256" key="2">
    <source>
        <dbReference type="ARBA" id="ARBA00009226"/>
    </source>
</evidence>
<evidence type="ECO:0000256" key="5">
    <source>
        <dbReference type="ARBA" id="ARBA00022500"/>
    </source>
</evidence>
<dbReference type="GO" id="GO:0005886">
    <property type="term" value="C:plasma membrane"/>
    <property type="evidence" value="ECO:0007669"/>
    <property type="project" value="UniProtKB-SubCell"/>
</dbReference>